<dbReference type="Proteomes" id="UP001596509">
    <property type="component" value="Unassembled WGS sequence"/>
</dbReference>
<sequence length="234" mass="24580">MSRVDQTLSERDAALLVSSRQWPVLAHRMHRMAQQNVPFTAHLARIAPDTATWRTGPPSGITARLLLAAHHALTTPLDQVLPTGPRVSTTATRSRSITEVPDTAPPKQPAPAAHRQHNTPAPSHPRTPAGTRTVDPPTSTEETAGRPPRGSEADTAREDQPQLSAGLDAALAARVGTVLADAPATGEGRAGDEVGCFGPPVSGDSRLAVIWTLPVPSSARERGTGSGVFVLSLR</sequence>
<evidence type="ECO:0000313" key="3">
    <source>
        <dbReference type="Proteomes" id="UP001596509"/>
    </source>
</evidence>
<accession>A0ABW2MLI7</accession>
<dbReference type="RefSeq" id="WP_319286741.1">
    <property type="nucleotide sequence ID" value="NZ_JBHTCK010000009.1"/>
</dbReference>
<protein>
    <submittedName>
        <fullName evidence="2">Uncharacterized protein</fullName>
    </submittedName>
</protein>
<name>A0ABW2MLI7_9ACTN</name>
<gene>
    <name evidence="2" type="ORF">ACFQW9_29220</name>
</gene>
<evidence type="ECO:0000256" key="1">
    <source>
        <dbReference type="SAM" id="MobiDB-lite"/>
    </source>
</evidence>
<feature type="region of interest" description="Disordered" evidence="1">
    <location>
        <begin position="78"/>
        <end position="160"/>
    </location>
</feature>
<organism evidence="2 3">
    <name type="scientific">Streptomyces caviscabies</name>
    <dbReference type="NCBI Taxonomy" id="90079"/>
    <lineage>
        <taxon>Bacteria</taxon>
        <taxon>Bacillati</taxon>
        <taxon>Actinomycetota</taxon>
        <taxon>Actinomycetes</taxon>
        <taxon>Kitasatosporales</taxon>
        <taxon>Streptomycetaceae</taxon>
        <taxon>Streptomyces</taxon>
    </lineage>
</organism>
<reference evidence="3" key="1">
    <citation type="journal article" date="2019" name="Int. J. Syst. Evol. Microbiol.">
        <title>The Global Catalogue of Microorganisms (GCM) 10K type strain sequencing project: providing services to taxonomists for standard genome sequencing and annotation.</title>
        <authorList>
            <consortium name="The Broad Institute Genomics Platform"/>
            <consortium name="The Broad Institute Genome Sequencing Center for Infectious Disease"/>
            <person name="Wu L."/>
            <person name="Ma J."/>
        </authorList>
    </citation>
    <scope>NUCLEOTIDE SEQUENCE [LARGE SCALE GENOMIC DNA]</scope>
    <source>
        <strain evidence="3">ICMP 19430</strain>
    </source>
</reference>
<proteinExistence type="predicted"/>
<feature type="compositionally biased region" description="Polar residues" evidence="1">
    <location>
        <begin position="86"/>
        <end position="97"/>
    </location>
</feature>
<feature type="compositionally biased region" description="Basic and acidic residues" evidence="1">
    <location>
        <begin position="149"/>
        <end position="160"/>
    </location>
</feature>
<comment type="caution">
    <text evidence="2">The sequence shown here is derived from an EMBL/GenBank/DDBJ whole genome shotgun (WGS) entry which is preliminary data.</text>
</comment>
<dbReference type="EMBL" id="JBHTCK010000009">
    <property type="protein sequence ID" value="MFC7354740.1"/>
    <property type="molecule type" value="Genomic_DNA"/>
</dbReference>
<keyword evidence="3" id="KW-1185">Reference proteome</keyword>
<evidence type="ECO:0000313" key="2">
    <source>
        <dbReference type="EMBL" id="MFC7354740.1"/>
    </source>
</evidence>